<dbReference type="RefSeq" id="WP_014679812.1">
    <property type="nucleotide sequence ID" value="NC_017770.1"/>
</dbReference>
<dbReference type="InterPro" id="IPR048913">
    <property type="entry name" value="BetaGal_gal-bd"/>
</dbReference>
<gene>
    <name evidence="7" type="ordered locus">Solca_1510</name>
</gene>
<dbReference type="Gene3D" id="2.60.120.260">
    <property type="entry name" value="Galactose-binding domain-like"/>
    <property type="match status" value="4"/>
</dbReference>
<evidence type="ECO:0000256" key="4">
    <source>
        <dbReference type="RuleBase" id="RU003679"/>
    </source>
</evidence>
<protein>
    <submittedName>
        <fullName evidence="7">Beta-galactosidase</fullName>
    </submittedName>
</protein>
<dbReference type="InterPro" id="IPR031330">
    <property type="entry name" value="Gly_Hdrlase_35_cat"/>
</dbReference>
<dbReference type="eggNOG" id="COG1874">
    <property type="taxonomic scope" value="Bacteria"/>
</dbReference>
<dbReference type="SUPFAM" id="SSF49785">
    <property type="entry name" value="Galactose-binding domain-like"/>
    <property type="match status" value="2"/>
</dbReference>
<dbReference type="Pfam" id="PF21317">
    <property type="entry name" value="BetaGal_ABD_1"/>
    <property type="match status" value="1"/>
</dbReference>
<proteinExistence type="inferred from homology"/>
<organism evidence="7 8">
    <name type="scientific">Solitalea canadensis (strain ATCC 29591 / DSM 3403 / JCM 21819 / LMG 8368 / NBRC 15130 / NCIMB 12057 / USAM 9D)</name>
    <name type="common">Flexibacter canadensis</name>
    <dbReference type="NCBI Taxonomy" id="929556"/>
    <lineage>
        <taxon>Bacteria</taxon>
        <taxon>Pseudomonadati</taxon>
        <taxon>Bacteroidota</taxon>
        <taxon>Sphingobacteriia</taxon>
        <taxon>Sphingobacteriales</taxon>
        <taxon>Sphingobacteriaceae</taxon>
        <taxon>Solitalea</taxon>
    </lineage>
</organism>
<dbReference type="PROSITE" id="PS50022">
    <property type="entry name" value="FA58C_3"/>
    <property type="match status" value="1"/>
</dbReference>
<feature type="signal peptide" evidence="5">
    <location>
        <begin position="1"/>
        <end position="18"/>
    </location>
</feature>
<evidence type="ECO:0000256" key="3">
    <source>
        <dbReference type="ARBA" id="ARBA00023295"/>
    </source>
</evidence>
<keyword evidence="2" id="KW-0378">Hydrolase</keyword>
<dbReference type="Pfam" id="PF00754">
    <property type="entry name" value="F5_F8_type_C"/>
    <property type="match status" value="1"/>
</dbReference>
<evidence type="ECO:0000313" key="7">
    <source>
        <dbReference type="EMBL" id="AFD06585.1"/>
    </source>
</evidence>
<evidence type="ECO:0000256" key="5">
    <source>
        <dbReference type="SAM" id="SignalP"/>
    </source>
</evidence>
<dbReference type="Pfam" id="PF01301">
    <property type="entry name" value="Glyco_hydro_35"/>
    <property type="match status" value="1"/>
</dbReference>
<dbReference type="PANTHER" id="PTHR23421">
    <property type="entry name" value="BETA-GALACTOSIDASE RELATED"/>
    <property type="match status" value="1"/>
</dbReference>
<dbReference type="InterPro" id="IPR048912">
    <property type="entry name" value="BetaGal1-like_ABD1"/>
</dbReference>
<dbReference type="InterPro" id="IPR008979">
    <property type="entry name" value="Galactose-bd-like_sf"/>
</dbReference>
<dbReference type="GO" id="GO:0004553">
    <property type="term" value="F:hydrolase activity, hydrolyzing O-glycosyl compounds"/>
    <property type="evidence" value="ECO:0007669"/>
    <property type="project" value="InterPro"/>
</dbReference>
<feature type="domain" description="F5/8 type C" evidence="6">
    <location>
        <begin position="686"/>
        <end position="790"/>
    </location>
</feature>
<evidence type="ECO:0000313" key="8">
    <source>
        <dbReference type="Proteomes" id="UP000007590"/>
    </source>
</evidence>
<dbReference type="Proteomes" id="UP000007590">
    <property type="component" value="Chromosome"/>
</dbReference>
<dbReference type="STRING" id="929556.Solca_1510"/>
<name>H8KQG9_SOLCM</name>
<feature type="chain" id="PRO_5003613041" evidence="5">
    <location>
        <begin position="19"/>
        <end position="790"/>
    </location>
</feature>
<keyword evidence="8" id="KW-1185">Reference proteome</keyword>
<keyword evidence="3" id="KW-0326">Glycosidase</keyword>
<sequence length="790" mass="89459">MKRLMLVCLLAYAQIAFAQNAIKTSVAQTSLSKTKGSFVLGTNEFLLNGKPFLIRAGEIHFPRIPREYWDHRIKLCKAMGMNTICIYLFWNFHEQKPDQFDFTGQKDVAAFVKLVQANGMYCIVRPGPYACAEWDMGGLPWWLLKKPDLKVRTLEDRYFMERSAKYLKEVGKQLALLQIQNGGNIIMVQVENEYAAFGNSAEYMDANRKNLKDAGFNKVQLMRCDWSSTFNSYITDPEVAITLNFGAGSDVDKQFKGFQEKHPTAPLMCSEYWTGWFDHWGRPHETRSINSFIGSLKDMMDRKISFSLYMAHGGTTFGQWGGANSPPYSAMVASYDYNAPIGEQGNTTEKFFAVRNLLKNYLNPGEKLGDIPAPIPVITIPKITFEEAAPLFDNLPPGKASEIIKPMEMFDQGWGRINYRTNLTASTTPRKLIITEVHDWAQVFINGKLVGKLDRRRADSTIEIPATKAGAVLDILVEATGRVNFGEAVIDRKGITEKVEISDGSTVQELKNWTVYNFPVDYQFQANAKFVKQKVNGPAWYRAKFNLNQTGDTYIDLSTWGKGMIWVNGYNIGRFWKIGPQQTFLMPGVWLKRGMNEIIILDLERPTDATVQGLKEPILDKINPDASLLNRKEGQNLVLTNEKPVLAGSFDAAISWKTVSFTTAKGRYFCFEALSSQENDNFTSMAELQLLGRDGKPISTQKWKVIYADSEEVTAANNAADKVFDNQESTIWHTQYIGKQSNTKQPHQLVIDLGKEEEITGLRYLPRSDKKKGGMIKDYKVYLKSARFNF</sequence>
<dbReference type="HOGENOM" id="CLU_007853_0_1_10"/>
<reference evidence="7" key="1">
    <citation type="submission" date="2012-02" db="EMBL/GenBank/DDBJ databases">
        <title>The complete genome of Solitalea canadensis DSM 3403.</title>
        <authorList>
            <consortium name="US DOE Joint Genome Institute (JGI-PGF)"/>
            <person name="Lucas S."/>
            <person name="Copeland A."/>
            <person name="Lapidus A."/>
            <person name="Glavina del Rio T."/>
            <person name="Dalin E."/>
            <person name="Tice H."/>
            <person name="Bruce D."/>
            <person name="Goodwin L."/>
            <person name="Pitluck S."/>
            <person name="Peters L."/>
            <person name="Ovchinnikova G."/>
            <person name="Lu M."/>
            <person name="Kyrpides N."/>
            <person name="Mavromatis K."/>
            <person name="Ivanova N."/>
            <person name="Brettin T."/>
            <person name="Detter J.C."/>
            <person name="Han C."/>
            <person name="Larimer F."/>
            <person name="Land M."/>
            <person name="Hauser L."/>
            <person name="Markowitz V."/>
            <person name="Cheng J.-F."/>
            <person name="Hugenholtz P."/>
            <person name="Woyke T."/>
            <person name="Wu D."/>
            <person name="Spring S."/>
            <person name="Schroeder M."/>
            <person name="Kopitz M."/>
            <person name="Brambilla E."/>
            <person name="Klenk H.-P."/>
            <person name="Eisen J.A."/>
        </authorList>
    </citation>
    <scope>NUCLEOTIDE SEQUENCE</scope>
    <source>
        <strain evidence="7">DSM 3403</strain>
    </source>
</reference>
<evidence type="ECO:0000256" key="2">
    <source>
        <dbReference type="ARBA" id="ARBA00022801"/>
    </source>
</evidence>
<keyword evidence="5" id="KW-0732">Signal</keyword>
<evidence type="ECO:0000256" key="1">
    <source>
        <dbReference type="ARBA" id="ARBA00009809"/>
    </source>
</evidence>
<dbReference type="InterPro" id="IPR001944">
    <property type="entry name" value="Glycoside_Hdrlase_35"/>
</dbReference>
<dbReference type="Gene3D" id="3.20.20.80">
    <property type="entry name" value="Glycosidases"/>
    <property type="match status" value="1"/>
</dbReference>
<dbReference type="OrthoDB" id="703126at2"/>
<dbReference type="SUPFAM" id="SSF51445">
    <property type="entry name" value="(Trans)glycosidases"/>
    <property type="match status" value="1"/>
</dbReference>
<dbReference type="InterPro" id="IPR000421">
    <property type="entry name" value="FA58C"/>
</dbReference>
<dbReference type="Pfam" id="PF21467">
    <property type="entry name" value="BetaGal_gal-bd"/>
    <property type="match status" value="1"/>
</dbReference>
<evidence type="ECO:0000259" key="6">
    <source>
        <dbReference type="PROSITE" id="PS50022"/>
    </source>
</evidence>
<dbReference type="PRINTS" id="PR00742">
    <property type="entry name" value="GLHYDRLASE35"/>
</dbReference>
<dbReference type="InterPro" id="IPR017853">
    <property type="entry name" value="GH"/>
</dbReference>
<dbReference type="EMBL" id="CP003349">
    <property type="protein sequence ID" value="AFD06585.1"/>
    <property type="molecule type" value="Genomic_DNA"/>
</dbReference>
<accession>H8KQG9</accession>
<comment type="similarity">
    <text evidence="1 4">Belongs to the glycosyl hydrolase 35 family.</text>
</comment>
<dbReference type="KEGG" id="scn:Solca_1510"/>
<dbReference type="GO" id="GO:0005975">
    <property type="term" value="P:carbohydrate metabolic process"/>
    <property type="evidence" value="ECO:0007669"/>
    <property type="project" value="InterPro"/>
</dbReference>
<dbReference type="AlphaFoldDB" id="H8KQG9"/>